<dbReference type="OrthoDB" id="510958at2759"/>
<reference evidence="9" key="1">
    <citation type="journal article" date="2020" name="bioRxiv">
        <title>Comparative genomics of Chlamydomonas.</title>
        <authorList>
            <person name="Craig R.J."/>
            <person name="Hasan A.R."/>
            <person name="Ness R.W."/>
            <person name="Keightley P.D."/>
        </authorList>
    </citation>
    <scope>NUCLEOTIDE SEQUENCE</scope>
    <source>
        <strain evidence="9">CCAP 11/70</strain>
    </source>
</reference>
<dbReference type="GO" id="GO:0005634">
    <property type="term" value="C:nucleus"/>
    <property type="evidence" value="ECO:0007669"/>
    <property type="project" value="UniProtKB-SubCell"/>
</dbReference>
<dbReference type="Proteomes" id="UP000612055">
    <property type="component" value="Unassembled WGS sequence"/>
</dbReference>
<keyword evidence="10" id="KW-1185">Reference proteome</keyword>
<evidence type="ECO:0000256" key="5">
    <source>
        <dbReference type="ARBA" id="ARBA00023163"/>
    </source>
</evidence>
<keyword evidence="6" id="KW-0539">Nucleus</keyword>
<dbReference type="PANTHER" id="PTHR13286">
    <property type="entry name" value="SAP30"/>
    <property type="match status" value="1"/>
</dbReference>
<keyword evidence="5" id="KW-0804">Transcription</keyword>
<feature type="region of interest" description="Disordered" evidence="7">
    <location>
        <begin position="1"/>
        <end position="21"/>
    </location>
</feature>
<proteinExistence type="inferred from homology"/>
<dbReference type="InterPro" id="IPR025718">
    <property type="entry name" value="SAP30_Sin3-bd"/>
</dbReference>
<dbReference type="Pfam" id="PF13867">
    <property type="entry name" value="SAP30_Sin3_bdg"/>
    <property type="match status" value="1"/>
</dbReference>
<evidence type="ECO:0000256" key="1">
    <source>
        <dbReference type="ARBA" id="ARBA00004123"/>
    </source>
</evidence>
<evidence type="ECO:0000256" key="4">
    <source>
        <dbReference type="ARBA" id="ARBA00023015"/>
    </source>
</evidence>
<comment type="subcellular location">
    <subcellularLocation>
        <location evidence="1">Nucleus</location>
    </subcellularLocation>
</comment>
<dbReference type="EMBL" id="JAEHOE010000014">
    <property type="protein sequence ID" value="KAG2497366.1"/>
    <property type="molecule type" value="Genomic_DNA"/>
</dbReference>
<comment type="caution">
    <text evidence="9">The sequence shown here is derived from an EMBL/GenBank/DDBJ whole genome shotgun (WGS) entry which is preliminary data.</text>
</comment>
<dbReference type="InterPro" id="IPR024145">
    <property type="entry name" value="His_deAcase_SAP30/SAP30L"/>
</dbReference>
<dbReference type="AlphaFoldDB" id="A0A836C1W5"/>
<dbReference type="InterPro" id="IPR038291">
    <property type="entry name" value="SAP30_C_sf"/>
</dbReference>
<evidence type="ECO:0000313" key="10">
    <source>
        <dbReference type="Proteomes" id="UP000612055"/>
    </source>
</evidence>
<evidence type="ECO:0000256" key="7">
    <source>
        <dbReference type="SAM" id="MobiDB-lite"/>
    </source>
</evidence>
<evidence type="ECO:0000256" key="3">
    <source>
        <dbReference type="ARBA" id="ARBA00022491"/>
    </source>
</evidence>
<keyword evidence="4" id="KW-0805">Transcription regulation</keyword>
<evidence type="ECO:0000256" key="2">
    <source>
        <dbReference type="ARBA" id="ARBA00006283"/>
    </source>
</evidence>
<evidence type="ECO:0000256" key="6">
    <source>
        <dbReference type="ARBA" id="ARBA00023242"/>
    </source>
</evidence>
<comment type="similarity">
    <text evidence="2">Belongs to the SAP30 family.</text>
</comment>
<accession>A0A836C1W5</accession>
<evidence type="ECO:0000313" key="9">
    <source>
        <dbReference type="EMBL" id="KAG2497366.1"/>
    </source>
</evidence>
<organism evidence="9 10">
    <name type="scientific">Edaphochlamys debaryana</name>
    <dbReference type="NCBI Taxonomy" id="47281"/>
    <lineage>
        <taxon>Eukaryota</taxon>
        <taxon>Viridiplantae</taxon>
        <taxon>Chlorophyta</taxon>
        <taxon>core chlorophytes</taxon>
        <taxon>Chlorophyceae</taxon>
        <taxon>CS clade</taxon>
        <taxon>Chlamydomonadales</taxon>
        <taxon>Chlamydomonadales incertae sedis</taxon>
        <taxon>Edaphochlamys</taxon>
    </lineage>
</organism>
<dbReference type="Gene3D" id="6.10.160.20">
    <property type="match status" value="1"/>
</dbReference>
<gene>
    <name evidence="9" type="ORF">HYH03_004525</name>
</gene>
<protein>
    <recommendedName>
        <fullName evidence="8">Histone deacetylase complex subunit SAP30 Sin3 binding domain-containing protein</fullName>
    </recommendedName>
</protein>
<name>A0A836C1W5_9CHLO</name>
<keyword evidence="3" id="KW-0678">Repressor</keyword>
<sequence length="97" mass="10657">MDQADNGAARKRTPTPLPLKPRVNFGKLDVSSLKRYQRVHKLQVGVPQTASKDQLVAAVTRHFAAQTVNDELKVIAAFVTAVQRRQALAAQNALARK</sequence>
<feature type="domain" description="Histone deacetylase complex subunit SAP30 Sin3 binding" evidence="8">
    <location>
        <begin position="28"/>
        <end position="82"/>
    </location>
</feature>
<evidence type="ECO:0000259" key="8">
    <source>
        <dbReference type="Pfam" id="PF13867"/>
    </source>
</evidence>